<evidence type="ECO:0000313" key="2">
    <source>
        <dbReference type="EMBL" id="KAJ7331218.1"/>
    </source>
</evidence>
<sequence length="996" mass="114961">MPLIGGNFVELRDCVFVKGFPSDSGVSVSDVRKYFQERVGECCVQMTALSKDKRWSFITLKFDSSAVAGNAIERFDGKYICGHKVQMSFWRVPKNVAHSGRFDRNSTYNANSRRWDDKSSFEDDTEKSTRHKDDYPREKNNWNARDTVCRNEKEEFSEDPDNFRGYQERNFPERYNTSENFSYQSEEYLQDHWSSDGGEERTYPLFDGNCTGWDSDFSGDNENLSKREYYQREEEFPYPNDKDVWQESGVDRDRDQEFVDQDDSNQGHLADYESYPELYEGSEREEECDNSRYAYSERPFEEMEDESPYRGEDLSTRNNSEWYGDREYNDRQDSPDRNQEENQSSFSSFDQTRQWPRWESVSPSNPTRRRLSDPEVTEGTPKHAPWAENPQSCNKLRDLTGRNPAAFSEERPRSGEWLRNTHRHVRDRGHHSTSPVNPRPKVFGHRDSPLVEDTSKASSEISYNSAHFRRGQCSISPARDRHSNRGSSEEKNADFKLCGTSPGSDRSSYSFNEQGLERRKRESSSYSPNPKIKVPLLRGRSNETGNGGRRGNDLRRSLMLHQQRQYSSLRERDREEGVKHSERVTKTSPDKPDKLRGPYNSGVSSSTTQVTNRKRRKCDDEKRRDKTETTKRRRQTSQNNSDNASTYSDNKSGNSDSTRKKGIKVKSESRKQPPRHQKGKTRQQRQHVTDNSNTKRADRLLNDLAATLAEGNISLRRPGEKVDTAKEDVNSVARKSVGSVRGRKSKSTGQSGQSKSRLKQKKTVALTKENLHSTLDTVVDVKCGKVTDKSWSTVEGASEGEITTPDNTTSQLTVPCSDDSTDQDENNVAEPDDSTNLSTENLTENLDSADHCLNVEKSTQPDKVSSDNHEFLEIKKNCTFIVDIFENVDVLEVNDHDFRSYSTVSERKSKLDFIEKVVEESNCKKTAVMANIHVRSQMSRLTNRIIILRIFPYSKATCKKIRSTQTLIHPMKQCRQIYNMLVWKFLQLKRIHHNWT</sequence>
<feature type="compositionally biased region" description="Basic and acidic residues" evidence="1">
    <location>
        <begin position="719"/>
        <end position="729"/>
    </location>
</feature>
<feature type="region of interest" description="Disordered" evidence="1">
    <location>
        <begin position="719"/>
        <end position="762"/>
    </location>
</feature>
<feature type="compositionally biased region" description="Basic and acidic residues" evidence="1">
    <location>
        <begin position="444"/>
        <end position="455"/>
    </location>
</feature>
<dbReference type="SUPFAM" id="SSF54928">
    <property type="entry name" value="RNA-binding domain, RBD"/>
    <property type="match status" value="1"/>
</dbReference>
<feature type="compositionally biased region" description="Basic residues" evidence="1">
    <location>
        <begin position="672"/>
        <end position="685"/>
    </location>
</feature>
<feature type="region of interest" description="Disordered" evidence="1">
    <location>
        <begin position="792"/>
        <end position="838"/>
    </location>
</feature>
<dbReference type="OrthoDB" id="5972460at2759"/>
<evidence type="ECO:0000313" key="3">
    <source>
        <dbReference type="Proteomes" id="UP001163046"/>
    </source>
</evidence>
<dbReference type="EMBL" id="MU827789">
    <property type="protein sequence ID" value="KAJ7331218.1"/>
    <property type="molecule type" value="Genomic_DNA"/>
</dbReference>
<protein>
    <recommendedName>
        <fullName evidence="4">RRM domain-containing protein</fullName>
    </recommendedName>
</protein>
<feature type="compositionally biased region" description="Basic and acidic residues" evidence="1">
    <location>
        <begin position="617"/>
        <end position="630"/>
    </location>
</feature>
<dbReference type="CDD" id="cd00590">
    <property type="entry name" value="RRM_SF"/>
    <property type="match status" value="1"/>
</dbReference>
<feature type="compositionally biased region" description="Polar residues" evidence="1">
    <location>
        <begin position="501"/>
        <end position="513"/>
    </location>
</feature>
<feature type="compositionally biased region" description="Acidic residues" evidence="1">
    <location>
        <begin position="819"/>
        <end position="833"/>
    </location>
</feature>
<dbReference type="Proteomes" id="UP001163046">
    <property type="component" value="Unassembled WGS sequence"/>
</dbReference>
<evidence type="ECO:0008006" key="4">
    <source>
        <dbReference type="Google" id="ProtNLM"/>
    </source>
</evidence>
<feature type="compositionally biased region" description="Basic and acidic residues" evidence="1">
    <location>
        <begin position="478"/>
        <end position="494"/>
    </location>
</feature>
<feature type="compositionally biased region" description="Basic and acidic residues" evidence="1">
    <location>
        <begin position="232"/>
        <end position="257"/>
    </location>
</feature>
<feature type="region of interest" description="Disordered" evidence="1">
    <location>
        <begin position="232"/>
        <end position="698"/>
    </location>
</feature>
<dbReference type="InterPro" id="IPR035979">
    <property type="entry name" value="RBD_domain_sf"/>
</dbReference>
<comment type="caution">
    <text evidence="2">The sequence shown here is derived from an EMBL/GenBank/DDBJ whole genome shotgun (WGS) entry which is preliminary data.</text>
</comment>
<organism evidence="2 3">
    <name type="scientific">Desmophyllum pertusum</name>
    <dbReference type="NCBI Taxonomy" id="174260"/>
    <lineage>
        <taxon>Eukaryota</taxon>
        <taxon>Metazoa</taxon>
        <taxon>Cnidaria</taxon>
        <taxon>Anthozoa</taxon>
        <taxon>Hexacorallia</taxon>
        <taxon>Scleractinia</taxon>
        <taxon>Caryophylliina</taxon>
        <taxon>Caryophylliidae</taxon>
        <taxon>Desmophyllum</taxon>
    </lineage>
</organism>
<proteinExistence type="predicted"/>
<keyword evidence="3" id="KW-1185">Reference proteome</keyword>
<feature type="region of interest" description="Disordered" evidence="1">
    <location>
        <begin position="109"/>
        <end position="140"/>
    </location>
</feature>
<feature type="compositionally biased region" description="Polar residues" evidence="1">
    <location>
        <begin position="601"/>
        <end position="611"/>
    </location>
</feature>
<feature type="compositionally biased region" description="Basic and acidic residues" evidence="1">
    <location>
        <begin position="323"/>
        <end position="340"/>
    </location>
</feature>
<feature type="compositionally biased region" description="Polar residues" evidence="1">
    <location>
        <begin position="341"/>
        <end position="354"/>
    </location>
</feature>
<accession>A0A9W9YBD8</accession>
<gene>
    <name evidence="2" type="ORF">OS493_020000</name>
</gene>
<name>A0A9W9YBD8_9CNID</name>
<reference evidence="2" key="1">
    <citation type="submission" date="2023-01" db="EMBL/GenBank/DDBJ databases">
        <title>Genome assembly of the deep-sea coral Lophelia pertusa.</title>
        <authorList>
            <person name="Herrera S."/>
            <person name="Cordes E."/>
        </authorList>
    </citation>
    <scope>NUCLEOTIDE SEQUENCE</scope>
    <source>
        <strain evidence="2">USNM1676648</strain>
        <tissue evidence="2">Polyp</tissue>
    </source>
</reference>
<feature type="compositionally biased region" description="Basic and acidic residues" evidence="1">
    <location>
        <begin position="113"/>
        <end position="140"/>
    </location>
</feature>
<feature type="compositionally biased region" description="Basic residues" evidence="1">
    <location>
        <begin position="420"/>
        <end position="431"/>
    </location>
</feature>
<feature type="compositionally biased region" description="Polar residues" evidence="1">
    <location>
        <begin position="456"/>
        <end position="465"/>
    </location>
</feature>
<feature type="compositionally biased region" description="Polar residues" evidence="1">
    <location>
        <begin position="636"/>
        <end position="656"/>
    </location>
</feature>
<feature type="compositionally biased region" description="Basic and acidic residues" evidence="1">
    <location>
        <begin position="569"/>
        <end position="596"/>
    </location>
</feature>
<feature type="compositionally biased region" description="Polar residues" evidence="1">
    <location>
        <begin position="804"/>
        <end position="814"/>
    </location>
</feature>
<dbReference type="GO" id="GO:0003676">
    <property type="term" value="F:nucleic acid binding"/>
    <property type="evidence" value="ECO:0007669"/>
    <property type="project" value="InterPro"/>
</dbReference>
<dbReference type="AlphaFoldDB" id="A0A9W9YBD8"/>
<evidence type="ECO:0000256" key="1">
    <source>
        <dbReference type="SAM" id="MobiDB-lite"/>
    </source>
</evidence>